<evidence type="ECO:0000259" key="3">
    <source>
        <dbReference type="PROSITE" id="PS50977"/>
    </source>
</evidence>
<dbReference type="OrthoDB" id="4542210at2"/>
<dbReference type="PROSITE" id="PS50977">
    <property type="entry name" value="HTH_TETR_2"/>
    <property type="match status" value="1"/>
</dbReference>
<proteinExistence type="predicted"/>
<evidence type="ECO:0000256" key="2">
    <source>
        <dbReference type="PROSITE-ProRule" id="PRU00335"/>
    </source>
</evidence>
<dbReference type="PRINTS" id="PR00455">
    <property type="entry name" value="HTHTETR"/>
</dbReference>
<comment type="caution">
    <text evidence="4">The sequence shown here is derived from an EMBL/GenBank/DDBJ whole genome shotgun (WGS) entry which is preliminary data.</text>
</comment>
<dbReference type="SUPFAM" id="SSF46689">
    <property type="entry name" value="Homeodomain-like"/>
    <property type="match status" value="1"/>
</dbReference>
<evidence type="ECO:0000313" key="4">
    <source>
        <dbReference type="EMBL" id="RKN39286.1"/>
    </source>
</evidence>
<dbReference type="Pfam" id="PF00440">
    <property type="entry name" value="TetR_N"/>
    <property type="match status" value="1"/>
</dbReference>
<dbReference type="AlphaFoldDB" id="A0A3A9YVQ9"/>
<dbReference type="Gene3D" id="1.10.357.10">
    <property type="entry name" value="Tetracycline Repressor, domain 2"/>
    <property type="match status" value="1"/>
</dbReference>
<dbReference type="GO" id="GO:0000976">
    <property type="term" value="F:transcription cis-regulatory region binding"/>
    <property type="evidence" value="ECO:0007669"/>
    <property type="project" value="TreeGrafter"/>
</dbReference>
<dbReference type="InterPro" id="IPR050109">
    <property type="entry name" value="HTH-type_TetR-like_transc_reg"/>
</dbReference>
<keyword evidence="5" id="KW-1185">Reference proteome</keyword>
<reference evidence="4 5" key="1">
    <citation type="journal article" date="2014" name="Int. J. Syst. Evol. Microbiol.">
        <title>Streptomyces hoynatensis sp. nov., isolated from deep marine sediment.</title>
        <authorList>
            <person name="Veyisoglu A."/>
            <person name="Sahin N."/>
        </authorList>
    </citation>
    <scope>NUCLEOTIDE SEQUENCE [LARGE SCALE GENOMIC DNA]</scope>
    <source>
        <strain evidence="4 5">KCTC 29097</strain>
    </source>
</reference>
<sequence>MLAAASELLDRGDVVTVSVQDIAQAAGVSKAAVFRHFGDRSGLIRHILEPRATTLREAVTGGPPPLGPGAAPADALAAYLDALFDFVCRNRVLIRAFEYLGPDAYYSNDASRFWIAELRRRLSVVNPRRDTDYLAYAVFTACPLR</sequence>
<feature type="DNA-binding region" description="H-T-H motif" evidence="2">
    <location>
        <begin position="18"/>
        <end position="37"/>
    </location>
</feature>
<organism evidence="4 5">
    <name type="scientific">Streptomyces hoynatensis</name>
    <dbReference type="NCBI Taxonomy" id="1141874"/>
    <lineage>
        <taxon>Bacteria</taxon>
        <taxon>Bacillati</taxon>
        <taxon>Actinomycetota</taxon>
        <taxon>Actinomycetes</taxon>
        <taxon>Kitasatosporales</taxon>
        <taxon>Streptomycetaceae</taxon>
        <taxon>Streptomyces</taxon>
    </lineage>
</organism>
<evidence type="ECO:0000256" key="1">
    <source>
        <dbReference type="ARBA" id="ARBA00023125"/>
    </source>
</evidence>
<gene>
    <name evidence="4" type="ORF">D7294_22225</name>
</gene>
<name>A0A3A9YVQ9_9ACTN</name>
<dbReference type="GO" id="GO:0003700">
    <property type="term" value="F:DNA-binding transcription factor activity"/>
    <property type="evidence" value="ECO:0007669"/>
    <property type="project" value="TreeGrafter"/>
</dbReference>
<accession>A0A3A9YVQ9</accession>
<dbReference type="InterPro" id="IPR001647">
    <property type="entry name" value="HTH_TetR"/>
</dbReference>
<dbReference type="InterPro" id="IPR009057">
    <property type="entry name" value="Homeodomain-like_sf"/>
</dbReference>
<dbReference type="RefSeq" id="WP_120682521.1">
    <property type="nucleotide sequence ID" value="NZ_RBAL01000014.1"/>
</dbReference>
<dbReference type="EMBL" id="RBAL01000014">
    <property type="protein sequence ID" value="RKN39286.1"/>
    <property type="molecule type" value="Genomic_DNA"/>
</dbReference>
<feature type="domain" description="HTH tetR-type" evidence="3">
    <location>
        <begin position="1"/>
        <end position="55"/>
    </location>
</feature>
<dbReference type="PANTHER" id="PTHR30055">
    <property type="entry name" value="HTH-TYPE TRANSCRIPTIONAL REGULATOR RUTR"/>
    <property type="match status" value="1"/>
</dbReference>
<dbReference type="Proteomes" id="UP000272474">
    <property type="component" value="Unassembled WGS sequence"/>
</dbReference>
<protein>
    <submittedName>
        <fullName evidence="4">TetR/AcrR family transcriptional regulator</fullName>
    </submittedName>
</protein>
<evidence type="ECO:0000313" key="5">
    <source>
        <dbReference type="Proteomes" id="UP000272474"/>
    </source>
</evidence>
<keyword evidence="1 2" id="KW-0238">DNA-binding</keyword>
<dbReference type="PANTHER" id="PTHR30055:SF226">
    <property type="entry name" value="HTH-TYPE TRANSCRIPTIONAL REGULATOR PKSA"/>
    <property type="match status" value="1"/>
</dbReference>